<proteinExistence type="predicted"/>
<comment type="caution">
    <text evidence="1">The sequence shown here is derived from an EMBL/GenBank/DDBJ whole genome shotgun (WGS) entry which is preliminary data.</text>
</comment>
<reference evidence="1 2" key="1">
    <citation type="submission" date="2015-04" db="EMBL/GenBank/DDBJ databases">
        <title>The draft genome sequence of Fusarium langsethiae, a T-2/HT-2 mycotoxin producer.</title>
        <authorList>
            <person name="Lysoe E."/>
            <person name="Divon H.H."/>
            <person name="Terzi V."/>
            <person name="Orru L."/>
            <person name="Lamontanara A."/>
            <person name="Kolseth A.-K."/>
            <person name="Frandsen R.J."/>
            <person name="Nielsen K."/>
            <person name="Thrane U."/>
        </authorList>
    </citation>
    <scope>NUCLEOTIDE SEQUENCE [LARGE SCALE GENOMIC DNA]</scope>
    <source>
        <strain evidence="1 2">Fl201059</strain>
    </source>
</reference>
<dbReference type="OrthoDB" id="4973143at2759"/>
<dbReference type="AlphaFoldDB" id="A0A0M9EZ49"/>
<gene>
    <name evidence="1" type="ORF">FLAG1_04358</name>
</gene>
<name>A0A0M9EZ49_FUSLA</name>
<dbReference type="EMBL" id="JXCE01000057">
    <property type="protein sequence ID" value="KPA42733.1"/>
    <property type="molecule type" value="Genomic_DNA"/>
</dbReference>
<sequence>MNTPLSLPTQKLQPFTLYITVSVPDEPPETMSRKYDYDMDGVVEICEKEEAEGKVRYVLGAADFDWGIYWHRDLGDGTWYTYEYTEPAMYKGPPGLYKRWTYRRADVKQSPRLHRHVIGFVQVMRIPDMGERITDFLDWLAPLVSSNTRRDDTFATTIYNETRKFVAHERKLVDVEVERFDAAVLIYRVVHAAYREVWYAFGGHLPRPI</sequence>
<evidence type="ECO:0000313" key="1">
    <source>
        <dbReference type="EMBL" id="KPA42733.1"/>
    </source>
</evidence>
<accession>A0A0M9EZ49</accession>
<evidence type="ECO:0000313" key="2">
    <source>
        <dbReference type="Proteomes" id="UP000037904"/>
    </source>
</evidence>
<protein>
    <submittedName>
        <fullName evidence="1">Uncharacterized protein</fullName>
    </submittedName>
</protein>
<dbReference type="Proteomes" id="UP000037904">
    <property type="component" value="Unassembled WGS sequence"/>
</dbReference>
<keyword evidence="2" id="KW-1185">Reference proteome</keyword>
<organism evidence="1 2">
    <name type="scientific">Fusarium langsethiae</name>
    <dbReference type="NCBI Taxonomy" id="179993"/>
    <lineage>
        <taxon>Eukaryota</taxon>
        <taxon>Fungi</taxon>
        <taxon>Dikarya</taxon>
        <taxon>Ascomycota</taxon>
        <taxon>Pezizomycotina</taxon>
        <taxon>Sordariomycetes</taxon>
        <taxon>Hypocreomycetidae</taxon>
        <taxon>Hypocreales</taxon>
        <taxon>Nectriaceae</taxon>
        <taxon>Fusarium</taxon>
    </lineage>
</organism>